<dbReference type="Gene3D" id="1.10.472.10">
    <property type="entry name" value="Cyclin-like"/>
    <property type="match status" value="2"/>
</dbReference>
<proteinExistence type="predicted"/>
<gene>
    <name evidence="2" type="ORF">A3770_06p45050</name>
</gene>
<organism evidence="2 3">
    <name type="scientific">Chloropicon primus</name>
    <dbReference type="NCBI Taxonomy" id="1764295"/>
    <lineage>
        <taxon>Eukaryota</taxon>
        <taxon>Viridiplantae</taxon>
        <taxon>Chlorophyta</taxon>
        <taxon>Chloropicophyceae</taxon>
        <taxon>Chloropicales</taxon>
        <taxon>Chloropicaceae</taxon>
        <taxon>Chloropicon</taxon>
    </lineage>
</organism>
<reference evidence="2 3" key="1">
    <citation type="submission" date="2018-07" db="EMBL/GenBank/DDBJ databases">
        <title>The complete nuclear genome of the prasinophyte Chloropicon primus (CCMP1205).</title>
        <authorList>
            <person name="Pombert J.-F."/>
            <person name="Otis C."/>
            <person name="Turmel M."/>
            <person name="Lemieux C."/>
        </authorList>
    </citation>
    <scope>NUCLEOTIDE SEQUENCE [LARGE SCALE GENOMIC DNA]</scope>
    <source>
        <strain evidence="2 3">CCMP1205</strain>
    </source>
</reference>
<keyword evidence="3" id="KW-1185">Reference proteome</keyword>
<dbReference type="InterPro" id="IPR036915">
    <property type="entry name" value="Cyclin-like_sf"/>
</dbReference>
<evidence type="ECO:0000313" key="2">
    <source>
        <dbReference type="EMBL" id="QDZ21987.1"/>
    </source>
</evidence>
<protein>
    <recommendedName>
        <fullName evidence="1">Cyclin N-terminal domain-containing protein</fullName>
    </recommendedName>
</protein>
<sequence length="255" mass="28631">MDYELLRRFERQKLQFYKNAALPRKSSRVLEFARNLCSDLSLPSVVLHSGLQLLDRVGQFIDIEDSMVSTMAAVCTFIGSKVEMNPEEIPCVRKFLPAVGNGNLIAEDFRSLEVNVLRVLEWSTVSATPAHFLPSFVRKQPLLDALVGQSRGAGRGSFVDTTLLVLAEEVGGARLNSLPSEISSVVFHLMLTEALPHLNASEIVEEVTGYSVERDLQECRRQLVDRTRVWDLLKSKLPKNISPRSTLNLVHEERN</sequence>
<dbReference type="SUPFAM" id="SSF47954">
    <property type="entry name" value="Cyclin-like"/>
    <property type="match status" value="1"/>
</dbReference>
<dbReference type="Proteomes" id="UP000316726">
    <property type="component" value="Chromosome 6"/>
</dbReference>
<name>A0A5B8MNK8_9CHLO</name>
<dbReference type="EMBL" id="CP031039">
    <property type="protein sequence ID" value="QDZ21987.1"/>
    <property type="molecule type" value="Genomic_DNA"/>
</dbReference>
<evidence type="ECO:0000313" key="3">
    <source>
        <dbReference type="Proteomes" id="UP000316726"/>
    </source>
</evidence>
<dbReference type="OrthoDB" id="285802at2759"/>
<dbReference type="Pfam" id="PF00134">
    <property type="entry name" value="Cyclin_N"/>
    <property type="match status" value="1"/>
</dbReference>
<evidence type="ECO:0000259" key="1">
    <source>
        <dbReference type="Pfam" id="PF00134"/>
    </source>
</evidence>
<dbReference type="AlphaFoldDB" id="A0A5B8MNK8"/>
<dbReference type="InterPro" id="IPR006671">
    <property type="entry name" value="Cyclin_N"/>
</dbReference>
<feature type="domain" description="Cyclin N-terminal" evidence="1">
    <location>
        <begin position="29"/>
        <end position="123"/>
    </location>
</feature>
<accession>A0A5B8MNK8</accession>